<keyword evidence="2" id="KW-0349">Heme</keyword>
<dbReference type="PRINTS" id="PR00359">
    <property type="entry name" value="BP450"/>
</dbReference>
<name>A0A7W5JVH6_9ACTN</name>
<keyword evidence="2" id="KW-0408">Iron</keyword>
<comment type="similarity">
    <text evidence="1 2">Belongs to the cytochrome P450 family.</text>
</comment>
<keyword evidence="2" id="KW-0560">Oxidoreductase</keyword>
<reference evidence="3 4" key="1">
    <citation type="submission" date="2020-08" db="EMBL/GenBank/DDBJ databases">
        <title>Sequencing the genomes of 1000 actinobacteria strains.</title>
        <authorList>
            <person name="Klenk H.-P."/>
        </authorList>
    </citation>
    <scope>NUCLEOTIDE SEQUENCE [LARGE SCALE GENOMIC DNA]</scope>
    <source>
        <strain evidence="3 4">DSM 11053</strain>
    </source>
</reference>
<dbReference type="SUPFAM" id="SSF48264">
    <property type="entry name" value="Cytochrome P450"/>
    <property type="match status" value="1"/>
</dbReference>
<dbReference type="GO" id="GO:0004497">
    <property type="term" value="F:monooxygenase activity"/>
    <property type="evidence" value="ECO:0007669"/>
    <property type="project" value="UniProtKB-KW"/>
</dbReference>
<dbReference type="AlphaFoldDB" id="A0A7W5JVH6"/>
<evidence type="ECO:0008006" key="5">
    <source>
        <dbReference type="Google" id="ProtNLM"/>
    </source>
</evidence>
<dbReference type="InterPro" id="IPR017972">
    <property type="entry name" value="Cyt_P450_CS"/>
</dbReference>
<dbReference type="GO" id="GO:0005506">
    <property type="term" value="F:iron ion binding"/>
    <property type="evidence" value="ECO:0007669"/>
    <property type="project" value="InterPro"/>
</dbReference>
<evidence type="ECO:0000313" key="4">
    <source>
        <dbReference type="Proteomes" id="UP000565572"/>
    </source>
</evidence>
<keyword evidence="2" id="KW-0503">Monooxygenase</keyword>
<dbReference type="EMBL" id="JACHZG010000001">
    <property type="protein sequence ID" value="MBB3327076.1"/>
    <property type="molecule type" value="Genomic_DNA"/>
</dbReference>
<dbReference type="GO" id="GO:0020037">
    <property type="term" value="F:heme binding"/>
    <property type="evidence" value="ECO:0007669"/>
    <property type="project" value="InterPro"/>
</dbReference>
<dbReference type="PROSITE" id="PS00086">
    <property type="entry name" value="CYTOCHROME_P450"/>
    <property type="match status" value="1"/>
</dbReference>
<organism evidence="3 4">
    <name type="scientific">Microlunatus antarcticus</name>
    <dbReference type="NCBI Taxonomy" id="53388"/>
    <lineage>
        <taxon>Bacteria</taxon>
        <taxon>Bacillati</taxon>
        <taxon>Actinomycetota</taxon>
        <taxon>Actinomycetes</taxon>
        <taxon>Propionibacteriales</taxon>
        <taxon>Propionibacteriaceae</taxon>
        <taxon>Microlunatus</taxon>
    </lineage>
</organism>
<gene>
    <name evidence="3" type="ORF">FHX39_002020</name>
</gene>
<dbReference type="InterPro" id="IPR002397">
    <property type="entry name" value="Cyt_P450_B"/>
</dbReference>
<evidence type="ECO:0000256" key="2">
    <source>
        <dbReference type="RuleBase" id="RU000461"/>
    </source>
</evidence>
<comment type="caution">
    <text evidence="3">The sequence shown here is derived from an EMBL/GenBank/DDBJ whole genome shotgun (WGS) entry which is preliminary data.</text>
</comment>
<dbReference type="Gene3D" id="1.10.630.10">
    <property type="entry name" value="Cytochrome P450"/>
    <property type="match status" value="1"/>
</dbReference>
<dbReference type="InterPro" id="IPR036396">
    <property type="entry name" value="Cyt_P450_sf"/>
</dbReference>
<dbReference type="PANTHER" id="PTHR46696:SF1">
    <property type="entry name" value="CYTOCHROME P450 YJIB-RELATED"/>
    <property type="match status" value="1"/>
</dbReference>
<keyword evidence="2" id="KW-0479">Metal-binding</keyword>
<dbReference type="PANTHER" id="PTHR46696">
    <property type="entry name" value="P450, PUTATIVE (EUROFUNG)-RELATED"/>
    <property type="match status" value="1"/>
</dbReference>
<dbReference type="RefSeq" id="WP_183338044.1">
    <property type="nucleotide sequence ID" value="NZ_JACHZG010000001.1"/>
</dbReference>
<dbReference type="Pfam" id="PF00067">
    <property type="entry name" value="p450"/>
    <property type="match status" value="1"/>
</dbReference>
<dbReference type="InterPro" id="IPR001128">
    <property type="entry name" value="Cyt_P450"/>
</dbReference>
<evidence type="ECO:0000313" key="3">
    <source>
        <dbReference type="EMBL" id="MBB3327076.1"/>
    </source>
</evidence>
<proteinExistence type="inferred from homology"/>
<sequence length="401" mass="44308">MSTSTWIDDVTAAQLEDDPQPIHARLRAEAPISWVPEVGMYVASSYEINRQLTEDPETWHGVISPSGHRTHGEGTVLSANGEDHRGLRAMMDPYLRPSAVDEYIDSLVRPYARRLLERIEDNGTADLQAEYFVPVSVRAVGDVMGLDQVSEDKLAEWFKALAEGARNVAVGPDGTWADPDGFAAADRAKREVREIVDPLLDQWAERPGHTLISHWLHDGLTEGSTRDREIIYSNINVYLLGALQEPGHLMATTLVGLLRSPDQFDRVVDDATLIPRAVSESLRWVAPIFAAAAKVATRDVHVGGLDLPAGTAVLMAYGAANWDEKIWTAPDRFDLDRPLQPHLGFGAGSHACAGAYLGTQIVRVALEELFQSIPTMELTEDVTFHGWAFRGPEHVRVRWDV</sequence>
<dbReference type="GO" id="GO:0016705">
    <property type="term" value="F:oxidoreductase activity, acting on paired donors, with incorporation or reduction of molecular oxygen"/>
    <property type="evidence" value="ECO:0007669"/>
    <property type="project" value="InterPro"/>
</dbReference>
<keyword evidence="4" id="KW-1185">Reference proteome</keyword>
<accession>A0A7W5JVH6</accession>
<dbReference type="Proteomes" id="UP000565572">
    <property type="component" value="Unassembled WGS sequence"/>
</dbReference>
<protein>
    <recommendedName>
        <fullName evidence="5">Cytochrome P450</fullName>
    </recommendedName>
</protein>
<evidence type="ECO:0000256" key="1">
    <source>
        <dbReference type="ARBA" id="ARBA00010617"/>
    </source>
</evidence>